<organism evidence="1 2">
    <name type="scientific">Roseivirga thermotolerans</name>
    <dbReference type="NCBI Taxonomy" id="1758176"/>
    <lineage>
        <taxon>Bacteria</taxon>
        <taxon>Pseudomonadati</taxon>
        <taxon>Bacteroidota</taxon>
        <taxon>Cytophagia</taxon>
        <taxon>Cytophagales</taxon>
        <taxon>Roseivirgaceae</taxon>
        <taxon>Roseivirga</taxon>
    </lineage>
</organism>
<dbReference type="Proteomes" id="UP000658258">
    <property type="component" value="Unassembled WGS sequence"/>
</dbReference>
<evidence type="ECO:0000313" key="2">
    <source>
        <dbReference type="Proteomes" id="UP000658258"/>
    </source>
</evidence>
<dbReference type="EMBL" id="BNAG01000002">
    <property type="protein sequence ID" value="GHE61419.1"/>
    <property type="molecule type" value="Genomic_DNA"/>
</dbReference>
<sequence>MANTTTSFDTAWTEHFRNDSFRHKLSSEILPSYMMGTRWYAAKSQKVKTCRIEMAMPFSITNHQTAFFITIEVNFAAGFTEYYFMTLAFVKDRSAVDHEIAIVHSLSIDAHEGVIVDALYFEPFRKALYHQILSQKSITDGHTKLSFERGKVLRNSPPYESSKVMGFDQSNTSIEYNGKYFFKAYRRLFQDANPDLEITKFLSDESYFENSPKYGGSISWVKNQYAVLSIGIIQERIDNVGEAWNHTLDMMKGYFERIEATSIAPKDIEDILNFELRETEALRSDFRLLIGDDALQKVERMALRVAQMHIALFSNKVDTKFNPIPFNGDYTVWLKNRIIYQLNARFILVEENLSKLKGLARQYAELFVASREKITTQFLAFEETRLNSSRIRIHGDLHLGQILMTPNDDFYIIDYEGEPESTIRDRKVKQTPLKDVAGMLRSFHYGIYAVIFDEKSKHKLSVEDRFLVGEKYYRALSAVFLNSYVKEAMANNLDIGYESEIRYLLQYHLLEKAVYEIGYELKARPDWVIIPLTGIKQILDELS</sequence>
<proteinExistence type="predicted"/>
<evidence type="ECO:0008006" key="3">
    <source>
        <dbReference type="Google" id="ProtNLM"/>
    </source>
</evidence>
<reference evidence="2" key="1">
    <citation type="journal article" date="2019" name="Int. J. Syst. Evol. Microbiol.">
        <title>The Global Catalogue of Microorganisms (GCM) 10K type strain sequencing project: providing services to taxonomists for standard genome sequencing and annotation.</title>
        <authorList>
            <consortium name="The Broad Institute Genomics Platform"/>
            <consortium name="The Broad Institute Genome Sequencing Center for Infectious Disease"/>
            <person name="Wu L."/>
            <person name="Ma J."/>
        </authorList>
    </citation>
    <scope>NUCLEOTIDE SEQUENCE [LARGE SCALE GENOMIC DNA]</scope>
    <source>
        <strain evidence="2">CGMCC 1.15111</strain>
    </source>
</reference>
<dbReference type="RefSeq" id="WP_189629659.1">
    <property type="nucleotide sequence ID" value="NZ_BNAG01000002.1"/>
</dbReference>
<comment type="caution">
    <text evidence="1">The sequence shown here is derived from an EMBL/GenBank/DDBJ whole genome shotgun (WGS) entry which is preliminary data.</text>
</comment>
<dbReference type="SUPFAM" id="SSF56112">
    <property type="entry name" value="Protein kinase-like (PK-like)"/>
    <property type="match status" value="1"/>
</dbReference>
<keyword evidence="2" id="KW-1185">Reference proteome</keyword>
<name>A0ABQ3I3N5_9BACT</name>
<accession>A0ABQ3I3N5</accession>
<dbReference type="InterPro" id="IPR011009">
    <property type="entry name" value="Kinase-like_dom_sf"/>
</dbReference>
<dbReference type="Gene3D" id="3.90.1200.10">
    <property type="match status" value="1"/>
</dbReference>
<gene>
    <name evidence="1" type="ORF">GCM10011340_15470</name>
</gene>
<evidence type="ECO:0000313" key="1">
    <source>
        <dbReference type="EMBL" id="GHE61419.1"/>
    </source>
</evidence>
<protein>
    <recommendedName>
        <fullName evidence="3">Maltokinase</fullName>
    </recommendedName>
</protein>